<proteinExistence type="predicted"/>
<comment type="caution">
    <text evidence="1">The sequence shown here is derived from an EMBL/GenBank/DDBJ whole genome shotgun (WGS) entry which is preliminary data.</text>
</comment>
<organism evidence="1 2">
    <name type="scientific">Hypothenemus hampei</name>
    <name type="common">Coffee berry borer</name>
    <dbReference type="NCBI Taxonomy" id="57062"/>
    <lineage>
        <taxon>Eukaryota</taxon>
        <taxon>Metazoa</taxon>
        <taxon>Ecdysozoa</taxon>
        <taxon>Arthropoda</taxon>
        <taxon>Hexapoda</taxon>
        <taxon>Insecta</taxon>
        <taxon>Pterygota</taxon>
        <taxon>Neoptera</taxon>
        <taxon>Endopterygota</taxon>
        <taxon>Coleoptera</taxon>
        <taxon>Polyphaga</taxon>
        <taxon>Cucujiformia</taxon>
        <taxon>Curculionidae</taxon>
        <taxon>Scolytinae</taxon>
        <taxon>Hypothenemus</taxon>
    </lineage>
</organism>
<reference evidence="1 2" key="1">
    <citation type="submission" date="2024-05" db="EMBL/GenBank/DDBJ databases">
        <title>Genetic variation in Jamaican populations of the coffee berry borer (Hypothenemus hampei).</title>
        <authorList>
            <person name="Errbii M."/>
            <person name="Myrie A."/>
        </authorList>
    </citation>
    <scope>NUCLEOTIDE SEQUENCE [LARGE SCALE GENOMIC DNA]</scope>
    <source>
        <strain evidence="1">JA-Hopewell-2020-01-JO</strain>
        <tissue evidence="1">Whole body</tissue>
    </source>
</reference>
<name>A0ABD1E3C8_HYPHA</name>
<dbReference type="Proteomes" id="UP001566132">
    <property type="component" value="Unassembled WGS sequence"/>
</dbReference>
<protein>
    <submittedName>
        <fullName evidence="1">Uncharacterized protein</fullName>
    </submittedName>
</protein>
<evidence type="ECO:0000313" key="1">
    <source>
        <dbReference type="EMBL" id="KAL1488447.1"/>
    </source>
</evidence>
<dbReference type="AlphaFoldDB" id="A0ABD1E3C8"/>
<dbReference type="EMBL" id="JBDJPC010000014">
    <property type="protein sequence ID" value="KAL1488447.1"/>
    <property type="molecule type" value="Genomic_DNA"/>
</dbReference>
<sequence>MGPYKIIGTSSPNRYDLRRVGDLAESTKITSAAGYQLRLCDKEWSPEECSEMLESYELDAFEFTSKLPVTNGVSESAGTNWKKHCSMFKDQHRLKKRKIK</sequence>
<evidence type="ECO:0000313" key="2">
    <source>
        <dbReference type="Proteomes" id="UP001566132"/>
    </source>
</evidence>
<gene>
    <name evidence="1" type="ORF">ABEB36_014918</name>
</gene>
<accession>A0ABD1E3C8</accession>
<keyword evidence="2" id="KW-1185">Reference proteome</keyword>